<proteinExistence type="predicted"/>
<dbReference type="PROSITE" id="PS50835">
    <property type="entry name" value="IG_LIKE"/>
    <property type="match status" value="1"/>
</dbReference>
<accession>A0A0L7RJC5</accession>
<dbReference type="PANTHER" id="PTHR21261:SF17">
    <property type="entry name" value="BEAT VI"/>
    <property type="match status" value="1"/>
</dbReference>
<gene>
    <name evidence="2" type="ORF">WH47_04956</name>
</gene>
<organism evidence="2 3">
    <name type="scientific">Habropoda laboriosa</name>
    <dbReference type="NCBI Taxonomy" id="597456"/>
    <lineage>
        <taxon>Eukaryota</taxon>
        <taxon>Metazoa</taxon>
        <taxon>Ecdysozoa</taxon>
        <taxon>Arthropoda</taxon>
        <taxon>Hexapoda</taxon>
        <taxon>Insecta</taxon>
        <taxon>Pterygota</taxon>
        <taxon>Neoptera</taxon>
        <taxon>Endopterygota</taxon>
        <taxon>Hymenoptera</taxon>
        <taxon>Apocrita</taxon>
        <taxon>Aculeata</taxon>
        <taxon>Apoidea</taxon>
        <taxon>Anthophila</taxon>
        <taxon>Apidae</taxon>
        <taxon>Habropoda</taxon>
    </lineage>
</organism>
<dbReference type="SMART" id="SM00409">
    <property type="entry name" value="IG"/>
    <property type="match status" value="1"/>
</dbReference>
<dbReference type="Gene3D" id="2.60.40.10">
    <property type="entry name" value="Immunoglobulins"/>
    <property type="match status" value="2"/>
</dbReference>
<dbReference type="SUPFAM" id="SSF48726">
    <property type="entry name" value="Immunoglobulin"/>
    <property type="match status" value="1"/>
</dbReference>
<dbReference type="InterPro" id="IPR003599">
    <property type="entry name" value="Ig_sub"/>
</dbReference>
<feature type="domain" description="Ig-like" evidence="1">
    <location>
        <begin position="233"/>
        <end position="338"/>
    </location>
</feature>
<feature type="non-terminal residue" evidence="2">
    <location>
        <position position="1"/>
    </location>
</feature>
<dbReference type="InterPro" id="IPR007110">
    <property type="entry name" value="Ig-like_dom"/>
</dbReference>
<dbReference type="OrthoDB" id="6351205at2759"/>
<reference evidence="2 3" key="1">
    <citation type="submission" date="2015-07" db="EMBL/GenBank/DDBJ databases">
        <title>The genome of Habropoda laboriosa.</title>
        <authorList>
            <person name="Pan H."/>
            <person name="Kapheim K."/>
        </authorList>
    </citation>
    <scope>NUCLEOTIDE SEQUENCE [LARGE SCALE GENOMIC DNA]</scope>
    <source>
        <strain evidence="2">0110345459</strain>
    </source>
</reference>
<evidence type="ECO:0000259" key="1">
    <source>
        <dbReference type="PROSITE" id="PS50835"/>
    </source>
</evidence>
<protein>
    <recommendedName>
        <fullName evidence="1">Ig-like domain-containing protein</fullName>
    </recommendedName>
</protein>
<dbReference type="Proteomes" id="UP000053825">
    <property type="component" value="Unassembled WGS sequence"/>
</dbReference>
<evidence type="ECO:0000313" key="3">
    <source>
        <dbReference type="Proteomes" id="UP000053825"/>
    </source>
</evidence>
<name>A0A0L7RJC5_9HYME</name>
<sequence>GLKDLTINVPAVVRSGDTVTLSCHYDLEGLPLYTIQWFLEDTEFYRYLPERDPPYSTFNVDGIHVNAEVAAAMHINDCYDERPTELPENRHRLRESEEIVQSDRDLDVKRRFDYFEEFLRVTLAEVAAAMHINDCYDERPTELPENRHRLRESEEIVQSDRDLDVKRRKLKPPLTIIDYSRAVSQVSKSNTHDVTLVDVSRKLTGKYKCEVSAGSPSYHTLIKRAKMEVVDAPKTDPMIGIEKERIAVGELFRANCTTGNSRPASAITWRLNGDVIANDSMVYRTRHLAIPQDDGSQVSKSTIDFKVTNDMFQSGRLHLRCTVSIADVYRKSADIDITEDAPRIASITGESPPRGHRE</sequence>
<dbReference type="InterPro" id="IPR036179">
    <property type="entry name" value="Ig-like_dom_sf"/>
</dbReference>
<dbReference type="AlphaFoldDB" id="A0A0L7RJC5"/>
<dbReference type="EMBL" id="KQ414581">
    <property type="protein sequence ID" value="KOC70970.1"/>
    <property type="molecule type" value="Genomic_DNA"/>
</dbReference>
<dbReference type="PANTHER" id="PTHR21261">
    <property type="entry name" value="BEAT PROTEIN"/>
    <property type="match status" value="1"/>
</dbReference>
<dbReference type="InterPro" id="IPR013783">
    <property type="entry name" value="Ig-like_fold"/>
</dbReference>
<evidence type="ECO:0000313" key="2">
    <source>
        <dbReference type="EMBL" id="KOC70970.1"/>
    </source>
</evidence>
<dbReference type="STRING" id="597456.A0A0L7RJC5"/>
<keyword evidence="3" id="KW-1185">Reference proteome</keyword>